<dbReference type="Pfam" id="PF03107">
    <property type="entry name" value="C1_2"/>
    <property type="match status" value="1"/>
</dbReference>
<reference evidence="6" key="1">
    <citation type="submission" date="2022-02" db="EMBL/GenBank/DDBJ databases">
        <authorList>
            <person name="Henning P.M."/>
            <person name="McCubbin A.G."/>
            <person name="Shore J.S."/>
        </authorList>
    </citation>
    <scope>NUCLEOTIDE SEQUENCE</scope>
    <source>
        <strain evidence="6">F60SS</strain>
        <tissue evidence="6">Leaves</tissue>
    </source>
</reference>
<evidence type="ECO:0000259" key="5">
    <source>
        <dbReference type="PROSITE" id="PS50081"/>
    </source>
</evidence>
<dbReference type="Proteomes" id="UP001141552">
    <property type="component" value="Unassembled WGS sequence"/>
</dbReference>
<evidence type="ECO:0000256" key="4">
    <source>
        <dbReference type="SAM" id="MobiDB-lite"/>
    </source>
</evidence>
<keyword evidence="3" id="KW-0862">Zinc</keyword>
<dbReference type="GO" id="GO:0046872">
    <property type="term" value="F:metal ion binding"/>
    <property type="evidence" value="ECO:0007669"/>
    <property type="project" value="UniProtKB-KW"/>
</dbReference>
<gene>
    <name evidence="6" type="ORF">Tsubulata_031243</name>
</gene>
<dbReference type="OrthoDB" id="1243667at2759"/>
<reference evidence="6" key="2">
    <citation type="journal article" date="2023" name="Plants (Basel)">
        <title>Annotation of the Turnera subulata (Passifloraceae) Draft Genome Reveals the S-Locus Evolved after the Divergence of Turneroideae from Passifloroideae in a Stepwise Manner.</title>
        <authorList>
            <person name="Henning P.M."/>
            <person name="Roalson E.H."/>
            <person name="Mir W."/>
            <person name="McCubbin A.G."/>
            <person name="Shore J.S."/>
        </authorList>
    </citation>
    <scope>NUCLEOTIDE SEQUENCE</scope>
    <source>
        <strain evidence="6">F60SS</strain>
    </source>
</reference>
<dbReference type="InterPro" id="IPR002219">
    <property type="entry name" value="PKC_DAG/PE"/>
</dbReference>
<name>A0A9Q0GDF7_9ROSI</name>
<keyword evidence="1" id="KW-0479">Metal-binding</keyword>
<dbReference type="InterPro" id="IPR046349">
    <property type="entry name" value="C1-like_sf"/>
</dbReference>
<evidence type="ECO:0000313" key="6">
    <source>
        <dbReference type="EMBL" id="KAJ4846772.1"/>
    </source>
</evidence>
<keyword evidence="7" id="KW-1185">Reference proteome</keyword>
<dbReference type="PANTHER" id="PTHR46288:SF27">
    <property type="entry name" value="CYSTEINE_HISTIDINE-RICH C1 DOMAIN FAMILY PROTEIN"/>
    <property type="match status" value="1"/>
</dbReference>
<feature type="compositionally biased region" description="Acidic residues" evidence="4">
    <location>
        <begin position="282"/>
        <end position="312"/>
    </location>
</feature>
<dbReference type="SUPFAM" id="SSF57889">
    <property type="entry name" value="Cysteine-rich domain"/>
    <property type="match status" value="1"/>
</dbReference>
<evidence type="ECO:0000256" key="2">
    <source>
        <dbReference type="ARBA" id="ARBA00022737"/>
    </source>
</evidence>
<sequence length="322" mass="37078">MGIKHWSHDDEEHDLKLVDASEFTVLRGEEDDWRSCRLCNDDPIHQGPVYICQDCSFLLYESCFGLSQNMNCYTLFTLTLSCFLRIRLPTITEVTTFVMDAILSALSSSSIIKKSVTSSLISSVLYQRRPREARNLKRVQVVAMMMISRKIPSWSSIFPTLTASSFQLQMGNKMYTGEFPLTIKHPYHPQHPLRVSTISSEEEWSKCKACRIFVTGVVYQCWPCGVALHTSCAQKILLSYPLKHECHEHNLYYFIGYGDLGNLESYEREYGDTDTESTSNDQTEEDTESQDDPEDAESNDDEQEEEDVDQDEETMRNKKKNM</sequence>
<protein>
    <recommendedName>
        <fullName evidence="5">Phorbol-ester/DAG-type domain-containing protein</fullName>
    </recommendedName>
</protein>
<feature type="domain" description="Phorbol-ester/DAG-type" evidence="5">
    <location>
        <begin position="190"/>
        <end position="246"/>
    </location>
</feature>
<evidence type="ECO:0000256" key="3">
    <source>
        <dbReference type="ARBA" id="ARBA00022833"/>
    </source>
</evidence>
<dbReference type="PROSITE" id="PS50081">
    <property type="entry name" value="ZF_DAG_PE_2"/>
    <property type="match status" value="1"/>
</dbReference>
<evidence type="ECO:0000256" key="1">
    <source>
        <dbReference type="ARBA" id="ARBA00022723"/>
    </source>
</evidence>
<evidence type="ECO:0000313" key="7">
    <source>
        <dbReference type="Proteomes" id="UP001141552"/>
    </source>
</evidence>
<accession>A0A9Q0GDF7</accession>
<comment type="caution">
    <text evidence="6">The sequence shown here is derived from an EMBL/GenBank/DDBJ whole genome shotgun (WGS) entry which is preliminary data.</text>
</comment>
<keyword evidence="2" id="KW-0677">Repeat</keyword>
<dbReference type="EMBL" id="JAKUCV010001342">
    <property type="protein sequence ID" value="KAJ4846772.1"/>
    <property type="molecule type" value="Genomic_DNA"/>
</dbReference>
<feature type="region of interest" description="Disordered" evidence="4">
    <location>
        <begin position="269"/>
        <end position="322"/>
    </location>
</feature>
<proteinExistence type="predicted"/>
<dbReference type="InterPro" id="IPR004146">
    <property type="entry name" value="DC1"/>
</dbReference>
<dbReference type="AlphaFoldDB" id="A0A9Q0GDF7"/>
<dbReference type="PANTHER" id="PTHR46288">
    <property type="entry name" value="PHORBOL-ESTER/DAG-TYPE DOMAIN-CONTAINING PROTEIN"/>
    <property type="match status" value="1"/>
</dbReference>
<organism evidence="6 7">
    <name type="scientific">Turnera subulata</name>
    <dbReference type="NCBI Taxonomy" id="218843"/>
    <lineage>
        <taxon>Eukaryota</taxon>
        <taxon>Viridiplantae</taxon>
        <taxon>Streptophyta</taxon>
        <taxon>Embryophyta</taxon>
        <taxon>Tracheophyta</taxon>
        <taxon>Spermatophyta</taxon>
        <taxon>Magnoliopsida</taxon>
        <taxon>eudicotyledons</taxon>
        <taxon>Gunneridae</taxon>
        <taxon>Pentapetalae</taxon>
        <taxon>rosids</taxon>
        <taxon>fabids</taxon>
        <taxon>Malpighiales</taxon>
        <taxon>Passifloraceae</taxon>
        <taxon>Turnera</taxon>
    </lineage>
</organism>